<feature type="compositionally biased region" description="Basic and acidic residues" evidence="1">
    <location>
        <begin position="166"/>
        <end position="178"/>
    </location>
</feature>
<evidence type="ECO:0000313" key="2">
    <source>
        <dbReference type="EMBL" id="VDP42184.1"/>
    </source>
</evidence>
<dbReference type="OrthoDB" id="5793875at2759"/>
<organism evidence="2">
    <name type="scientific">Heligmosomoides polygyrus</name>
    <name type="common">Parasitic roundworm</name>
    <dbReference type="NCBI Taxonomy" id="6339"/>
    <lineage>
        <taxon>Eukaryota</taxon>
        <taxon>Metazoa</taxon>
        <taxon>Ecdysozoa</taxon>
        <taxon>Nematoda</taxon>
        <taxon>Chromadorea</taxon>
        <taxon>Rhabditida</taxon>
        <taxon>Rhabditina</taxon>
        <taxon>Rhabditomorpha</taxon>
        <taxon>Strongyloidea</taxon>
        <taxon>Heligmosomidae</taxon>
        <taxon>Heligmosomoides</taxon>
    </lineage>
</organism>
<evidence type="ECO:0000256" key="1">
    <source>
        <dbReference type="SAM" id="MobiDB-lite"/>
    </source>
</evidence>
<gene>
    <name evidence="2" type="ORF">HPBE_LOCUS23982</name>
</gene>
<feature type="compositionally biased region" description="Basic and acidic residues" evidence="1">
    <location>
        <begin position="202"/>
        <end position="226"/>
    </location>
</feature>
<dbReference type="EMBL" id="UZAH01035700">
    <property type="protein sequence ID" value="VDP42184.1"/>
    <property type="molecule type" value="Genomic_DNA"/>
</dbReference>
<sequence length="244" mass="26962">MQWEKEVFEKKAKVVALAQSEAVAMAGPANVDSILGQLLDDVLPMEFLMALVTVHMKDNTFLPCVIENFRKAQNGELPDQSKLLVSAAAQFHPTVVFSTIFAKLVVKQEAVEEGRPDDKTVAKISLKNTEISSKSRFFTRSRKKKATAKSVRKHSSVEFVKQVEEKTQVADQSRKMDASGKSQRTASHYRKKKSASQPIVDQSKDSLIRSAKVDRTVKTQVDDSSVKPRSNGVLGSQATQPKSA</sequence>
<name>A0A3P8EC46_HELPZ</name>
<dbReference type="AlphaFoldDB" id="A0A3P8EC46"/>
<accession>A0A3P8EC46</accession>
<reference evidence="2" key="1">
    <citation type="submission" date="2018-11" db="EMBL/GenBank/DDBJ databases">
        <authorList>
            <consortium name="Pathogen Informatics"/>
        </authorList>
    </citation>
    <scope>NUCLEOTIDE SEQUENCE [LARGE SCALE GENOMIC DNA]</scope>
</reference>
<proteinExistence type="predicted"/>
<protein>
    <submittedName>
        <fullName evidence="2">Uncharacterized protein</fullName>
    </submittedName>
</protein>
<feature type="region of interest" description="Disordered" evidence="1">
    <location>
        <begin position="166"/>
        <end position="244"/>
    </location>
</feature>
<feature type="compositionally biased region" description="Polar residues" evidence="1">
    <location>
        <begin position="233"/>
        <end position="244"/>
    </location>
</feature>